<dbReference type="InterPro" id="IPR004045">
    <property type="entry name" value="Glutathione_S-Trfase_N"/>
</dbReference>
<proteinExistence type="predicted"/>
<dbReference type="GO" id="GO:0006749">
    <property type="term" value="P:glutathione metabolic process"/>
    <property type="evidence" value="ECO:0007669"/>
    <property type="project" value="TreeGrafter"/>
</dbReference>
<protein>
    <recommendedName>
        <fullName evidence="1">glutathione transferase</fullName>
        <ecNumber evidence="1">2.5.1.18</ecNumber>
    </recommendedName>
</protein>
<dbReference type="PROSITE" id="PS50405">
    <property type="entry name" value="GST_CTER"/>
    <property type="match status" value="1"/>
</dbReference>
<evidence type="ECO:0000313" key="6">
    <source>
        <dbReference type="EMBL" id="KAJ8022737.1"/>
    </source>
</evidence>
<dbReference type="InterPro" id="IPR050213">
    <property type="entry name" value="GST_superfamily"/>
</dbReference>
<gene>
    <name evidence="6" type="ORF">HOLleu_37721</name>
</gene>
<organism evidence="6 7">
    <name type="scientific">Holothuria leucospilota</name>
    <name type="common">Black long sea cucumber</name>
    <name type="synonym">Mertensiothuria leucospilota</name>
    <dbReference type="NCBI Taxonomy" id="206669"/>
    <lineage>
        <taxon>Eukaryota</taxon>
        <taxon>Metazoa</taxon>
        <taxon>Echinodermata</taxon>
        <taxon>Eleutherozoa</taxon>
        <taxon>Echinozoa</taxon>
        <taxon>Holothuroidea</taxon>
        <taxon>Aspidochirotacea</taxon>
        <taxon>Aspidochirotida</taxon>
        <taxon>Holothuriidae</taxon>
        <taxon>Holothuria</taxon>
    </lineage>
</organism>
<dbReference type="SFLD" id="SFLDG01205">
    <property type="entry name" value="AMPS.1"/>
    <property type="match status" value="1"/>
</dbReference>
<feature type="domain" description="GST N-terminal" evidence="4">
    <location>
        <begin position="2"/>
        <end position="79"/>
    </location>
</feature>
<keyword evidence="7" id="KW-1185">Reference proteome</keyword>
<dbReference type="Pfam" id="PF14497">
    <property type="entry name" value="GST_C_3"/>
    <property type="match status" value="1"/>
</dbReference>
<evidence type="ECO:0000259" key="5">
    <source>
        <dbReference type="PROSITE" id="PS50405"/>
    </source>
</evidence>
<dbReference type="PANTHER" id="PTHR11571">
    <property type="entry name" value="GLUTATHIONE S-TRANSFERASE"/>
    <property type="match status" value="1"/>
</dbReference>
<dbReference type="CDD" id="cd03192">
    <property type="entry name" value="GST_C_Sigma_like"/>
    <property type="match status" value="1"/>
</dbReference>
<dbReference type="CDD" id="cd03039">
    <property type="entry name" value="GST_N_Sigma_like"/>
    <property type="match status" value="1"/>
</dbReference>
<feature type="domain" description="GST C-terminal" evidence="5">
    <location>
        <begin position="81"/>
        <end position="208"/>
    </location>
</feature>
<dbReference type="SFLD" id="SFLDG00363">
    <property type="entry name" value="AMPS_(cytGST):_Alpha-__Mu-__Pi"/>
    <property type="match status" value="1"/>
</dbReference>
<dbReference type="EC" id="2.5.1.18" evidence="1"/>
<accession>A0A9Q0YM94</accession>
<sequence>MTRYKLIYFNSMGRGEIPRLMFKTAGVEFEDFRIPDEEWPEFKKTIIHGMVPVLEVDGKRIIQSLAICRYIAREAGFYGSSNWESTLIDSICETVGDYEHDIDRLWYPHETQETKAFLKKRYVEVKMPKIFGILETLLKGNNDGDGFFVGEKISMADFVVFVFIDVTIRTHFTFEEPTGFPKLTAHLNRMKEVPQIKEWIEVRPKTQF</sequence>
<dbReference type="InterPro" id="IPR010987">
    <property type="entry name" value="Glutathione-S-Trfase_C-like"/>
</dbReference>
<dbReference type="OrthoDB" id="414243at2759"/>
<dbReference type="Pfam" id="PF02798">
    <property type="entry name" value="GST_N"/>
    <property type="match status" value="1"/>
</dbReference>
<dbReference type="Proteomes" id="UP001152320">
    <property type="component" value="Chromosome 20"/>
</dbReference>
<dbReference type="EMBL" id="JAIZAY010000020">
    <property type="protein sequence ID" value="KAJ8022737.1"/>
    <property type="molecule type" value="Genomic_DNA"/>
</dbReference>
<evidence type="ECO:0000256" key="1">
    <source>
        <dbReference type="ARBA" id="ARBA00012452"/>
    </source>
</evidence>
<dbReference type="SUPFAM" id="SSF47616">
    <property type="entry name" value="GST C-terminal domain-like"/>
    <property type="match status" value="1"/>
</dbReference>
<reference evidence="6" key="1">
    <citation type="submission" date="2021-10" db="EMBL/GenBank/DDBJ databases">
        <title>Tropical sea cucumber genome reveals ecological adaptation and Cuvierian tubules defense mechanism.</title>
        <authorList>
            <person name="Chen T."/>
        </authorList>
    </citation>
    <scope>NUCLEOTIDE SEQUENCE</scope>
    <source>
        <strain evidence="6">Nanhai2018</strain>
        <tissue evidence="6">Muscle</tissue>
    </source>
</reference>
<dbReference type="FunFam" id="3.40.30.10:FF:000035">
    <property type="entry name" value="hematopoietic prostaglandin D synthase"/>
    <property type="match status" value="1"/>
</dbReference>
<evidence type="ECO:0000259" key="4">
    <source>
        <dbReference type="PROSITE" id="PS50404"/>
    </source>
</evidence>
<dbReference type="AlphaFoldDB" id="A0A9Q0YM94"/>
<keyword evidence="2" id="KW-0808">Transferase</keyword>
<dbReference type="InterPro" id="IPR004046">
    <property type="entry name" value="GST_C"/>
</dbReference>
<dbReference type="PANTHER" id="PTHR11571:SF224">
    <property type="entry name" value="HEMATOPOIETIC PROSTAGLANDIN D SYNTHASE"/>
    <property type="match status" value="1"/>
</dbReference>
<dbReference type="GO" id="GO:0004364">
    <property type="term" value="F:glutathione transferase activity"/>
    <property type="evidence" value="ECO:0007669"/>
    <property type="project" value="UniProtKB-EC"/>
</dbReference>
<evidence type="ECO:0000256" key="3">
    <source>
        <dbReference type="ARBA" id="ARBA00047960"/>
    </source>
</evidence>
<comment type="caution">
    <text evidence="6">The sequence shown here is derived from an EMBL/GenBank/DDBJ whole genome shotgun (WGS) entry which is preliminary data.</text>
</comment>
<dbReference type="InterPro" id="IPR036249">
    <property type="entry name" value="Thioredoxin-like_sf"/>
</dbReference>
<dbReference type="PROSITE" id="PS50404">
    <property type="entry name" value="GST_NTER"/>
    <property type="match status" value="1"/>
</dbReference>
<dbReference type="SUPFAM" id="SSF52833">
    <property type="entry name" value="Thioredoxin-like"/>
    <property type="match status" value="1"/>
</dbReference>
<evidence type="ECO:0000256" key="2">
    <source>
        <dbReference type="ARBA" id="ARBA00022679"/>
    </source>
</evidence>
<comment type="catalytic activity">
    <reaction evidence="3">
        <text>RX + glutathione = an S-substituted glutathione + a halide anion + H(+)</text>
        <dbReference type="Rhea" id="RHEA:16437"/>
        <dbReference type="ChEBI" id="CHEBI:15378"/>
        <dbReference type="ChEBI" id="CHEBI:16042"/>
        <dbReference type="ChEBI" id="CHEBI:17792"/>
        <dbReference type="ChEBI" id="CHEBI:57925"/>
        <dbReference type="ChEBI" id="CHEBI:90779"/>
        <dbReference type="EC" id="2.5.1.18"/>
    </reaction>
</comment>
<name>A0A9Q0YM94_HOLLE</name>
<dbReference type="Gene3D" id="1.20.1050.130">
    <property type="match status" value="1"/>
</dbReference>
<dbReference type="SFLD" id="SFLDS00019">
    <property type="entry name" value="Glutathione_Transferase_(cytos"/>
    <property type="match status" value="1"/>
</dbReference>
<dbReference type="InterPro" id="IPR036282">
    <property type="entry name" value="Glutathione-S-Trfase_C_sf"/>
</dbReference>
<evidence type="ECO:0000313" key="7">
    <source>
        <dbReference type="Proteomes" id="UP001152320"/>
    </source>
</evidence>
<dbReference type="InterPro" id="IPR040079">
    <property type="entry name" value="Glutathione_S-Trfase"/>
</dbReference>